<feature type="transmembrane region" description="Helical" evidence="1">
    <location>
        <begin position="290"/>
        <end position="308"/>
    </location>
</feature>
<feature type="transmembrane region" description="Helical" evidence="1">
    <location>
        <begin position="184"/>
        <end position="206"/>
    </location>
</feature>
<protein>
    <submittedName>
        <fullName evidence="2">MFS transporter</fullName>
    </submittedName>
</protein>
<dbReference type="Proteomes" id="UP000325003">
    <property type="component" value="Unassembled WGS sequence"/>
</dbReference>
<dbReference type="PANTHER" id="PTHR23523">
    <property type="match status" value="1"/>
</dbReference>
<dbReference type="EMBL" id="VUJV01000003">
    <property type="protein sequence ID" value="KAA1419396.1"/>
    <property type="molecule type" value="Genomic_DNA"/>
</dbReference>
<keyword evidence="1" id="KW-0812">Transmembrane</keyword>
<name>A0A5B1LG42_9ACTN</name>
<organism evidence="2 3">
    <name type="scientific">Nocardioides humilatus</name>
    <dbReference type="NCBI Taxonomy" id="2607660"/>
    <lineage>
        <taxon>Bacteria</taxon>
        <taxon>Bacillati</taxon>
        <taxon>Actinomycetota</taxon>
        <taxon>Actinomycetes</taxon>
        <taxon>Propionibacteriales</taxon>
        <taxon>Nocardioidaceae</taxon>
        <taxon>Nocardioides</taxon>
    </lineage>
</organism>
<sequence length="450" mass="45508">MPLIAWSTRDAGVAGASGIISSNHPMSAILGDMATIVDLRSSGADVATAPSSQSRTRVGVGLVAAVLLVAFNLRIAVTSLGALLDHLGDLGVSPATQGLLTSLPVLCFALVGATAMAVTRRIGVDRGLGLALVVLTAGLVLRVLDGTPALLAGTFVACSGIALANVLIPAIVKEHFPGKVGAMTGAYTAVLSLGSAAGAAVAVPLTTATGSWRLGLGLWAIVALAAALAWAPFARGRSDRRQVPRGASMWRNPTAWAVTLLFGTQSTFAYVMMSWLPSVYADAGFSAEKAGLLLAVSITLGVPLFFLAPSIAGRVRHQGHLIAALTVMSIVGWAGLGLAPASGAWLWAALLGAGGAVFPVVLLCVALRTASSADTAALSTMSQSLGYLIAASGPFLVGMLHHATGGWGVPCALLVGLGVVQIAVGYRAGRPVVIGAQTRLPKQRLSSLPQ</sequence>
<accession>A0A5B1LG42</accession>
<dbReference type="InterPro" id="IPR052524">
    <property type="entry name" value="MFS_Cyanate_Porter"/>
</dbReference>
<dbReference type="SUPFAM" id="SSF103473">
    <property type="entry name" value="MFS general substrate transporter"/>
    <property type="match status" value="1"/>
</dbReference>
<feature type="transmembrane region" description="Helical" evidence="1">
    <location>
        <begin position="254"/>
        <end position="278"/>
    </location>
</feature>
<dbReference type="Pfam" id="PF07690">
    <property type="entry name" value="MFS_1"/>
    <property type="match status" value="1"/>
</dbReference>
<dbReference type="AlphaFoldDB" id="A0A5B1LG42"/>
<dbReference type="PANTHER" id="PTHR23523:SF2">
    <property type="entry name" value="2-NITROIMIDAZOLE TRANSPORTER"/>
    <property type="match status" value="1"/>
</dbReference>
<evidence type="ECO:0000256" key="1">
    <source>
        <dbReference type="SAM" id="Phobius"/>
    </source>
</evidence>
<feature type="transmembrane region" description="Helical" evidence="1">
    <location>
        <begin position="127"/>
        <end position="144"/>
    </location>
</feature>
<feature type="transmembrane region" description="Helical" evidence="1">
    <location>
        <begin position="407"/>
        <end position="426"/>
    </location>
</feature>
<reference evidence="2 3" key="1">
    <citation type="submission" date="2019-09" db="EMBL/GenBank/DDBJ databases">
        <title>Nocardioides panacisoli sp. nov., isolated from the soil of a ginseng field.</title>
        <authorList>
            <person name="Cho C."/>
        </authorList>
    </citation>
    <scope>NUCLEOTIDE SEQUENCE [LARGE SCALE GENOMIC DNA]</scope>
    <source>
        <strain evidence="2 3">BN130099</strain>
    </source>
</reference>
<feature type="transmembrane region" description="Helical" evidence="1">
    <location>
        <begin position="58"/>
        <end position="77"/>
    </location>
</feature>
<feature type="transmembrane region" description="Helical" evidence="1">
    <location>
        <begin position="97"/>
        <end position="118"/>
    </location>
</feature>
<comment type="caution">
    <text evidence="2">The sequence shown here is derived from an EMBL/GenBank/DDBJ whole genome shotgun (WGS) entry which is preliminary data.</text>
</comment>
<proteinExistence type="predicted"/>
<feature type="transmembrane region" description="Helical" evidence="1">
    <location>
        <begin position="345"/>
        <end position="365"/>
    </location>
</feature>
<keyword evidence="3" id="KW-1185">Reference proteome</keyword>
<keyword evidence="1" id="KW-0472">Membrane</keyword>
<feature type="transmembrane region" description="Helical" evidence="1">
    <location>
        <begin position="320"/>
        <end position="339"/>
    </location>
</feature>
<dbReference type="GO" id="GO:0022857">
    <property type="term" value="F:transmembrane transporter activity"/>
    <property type="evidence" value="ECO:0007669"/>
    <property type="project" value="InterPro"/>
</dbReference>
<keyword evidence="1" id="KW-1133">Transmembrane helix</keyword>
<feature type="transmembrane region" description="Helical" evidence="1">
    <location>
        <begin position="385"/>
        <end position="401"/>
    </location>
</feature>
<dbReference type="InterPro" id="IPR036259">
    <property type="entry name" value="MFS_trans_sf"/>
</dbReference>
<dbReference type="Gene3D" id="1.20.1250.20">
    <property type="entry name" value="MFS general substrate transporter like domains"/>
    <property type="match status" value="1"/>
</dbReference>
<feature type="transmembrane region" description="Helical" evidence="1">
    <location>
        <begin position="150"/>
        <end position="172"/>
    </location>
</feature>
<reference evidence="2 3" key="2">
    <citation type="submission" date="2019-09" db="EMBL/GenBank/DDBJ databases">
        <authorList>
            <person name="Jin C."/>
        </authorList>
    </citation>
    <scope>NUCLEOTIDE SEQUENCE [LARGE SCALE GENOMIC DNA]</scope>
    <source>
        <strain evidence="2 3">BN130099</strain>
    </source>
</reference>
<evidence type="ECO:0000313" key="2">
    <source>
        <dbReference type="EMBL" id="KAA1419396.1"/>
    </source>
</evidence>
<gene>
    <name evidence="2" type="ORF">F0U44_13250</name>
</gene>
<evidence type="ECO:0000313" key="3">
    <source>
        <dbReference type="Proteomes" id="UP000325003"/>
    </source>
</evidence>
<feature type="transmembrane region" description="Helical" evidence="1">
    <location>
        <begin position="212"/>
        <end position="233"/>
    </location>
</feature>
<dbReference type="InterPro" id="IPR011701">
    <property type="entry name" value="MFS"/>
</dbReference>